<keyword evidence="4" id="KW-1133">Transmembrane helix</keyword>
<dbReference type="EMBL" id="QJJU01000035">
    <property type="protein sequence ID" value="PXX00328.1"/>
    <property type="molecule type" value="Genomic_DNA"/>
</dbReference>
<comment type="subcellular location">
    <subcellularLocation>
        <location evidence="1">Membrane</location>
    </subcellularLocation>
</comment>
<organism evidence="5 6">
    <name type="scientific">Mycolicibacterium moriokaense</name>
    <dbReference type="NCBI Taxonomy" id="39691"/>
    <lineage>
        <taxon>Bacteria</taxon>
        <taxon>Bacillati</taxon>
        <taxon>Actinomycetota</taxon>
        <taxon>Actinomycetes</taxon>
        <taxon>Mycobacteriales</taxon>
        <taxon>Mycobacteriaceae</taxon>
        <taxon>Mycolicibacterium</taxon>
    </lineage>
</organism>
<accession>A0A318H733</accession>
<comment type="caution">
    <text evidence="5">The sequence shown here is derived from an EMBL/GenBank/DDBJ whole genome shotgun (WGS) entry which is preliminary data.</text>
</comment>
<feature type="transmembrane region" description="Helical" evidence="4">
    <location>
        <begin position="41"/>
        <end position="64"/>
    </location>
</feature>
<reference evidence="5 6" key="2">
    <citation type="submission" date="2018-06" db="EMBL/GenBank/DDBJ databases">
        <title>Sequencing of bacterial isolates from soil warming experiment in Harvard Forest, Massachusetts, USA.</title>
        <authorList>
            <person name="Deangelis K.PhD."/>
        </authorList>
    </citation>
    <scope>NUCLEOTIDE SEQUENCE [LARGE SCALE GENOMIC DNA]</scope>
    <source>
        <strain evidence="5 6">GAS496</strain>
    </source>
</reference>
<evidence type="ECO:0000256" key="2">
    <source>
        <dbReference type="ARBA" id="ARBA00023136"/>
    </source>
</evidence>
<keyword evidence="2 4" id="KW-0472">Membrane</keyword>
<keyword evidence="4" id="KW-0812">Transmembrane</keyword>
<proteinExistence type="predicted"/>
<dbReference type="PANTHER" id="PTHR37042:SF4">
    <property type="entry name" value="OUTER MEMBRANE PROTEIN RV1973"/>
    <property type="match status" value="1"/>
</dbReference>
<evidence type="ECO:0000313" key="6">
    <source>
        <dbReference type="Proteomes" id="UP000247781"/>
    </source>
</evidence>
<gene>
    <name evidence="5" type="ORF">C8E89_13531</name>
</gene>
<reference evidence="6" key="1">
    <citation type="submission" date="2018-05" db="EMBL/GenBank/DDBJ databases">
        <authorList>
            <person name="Deangelis K."/>
            <person name="Huntemann M."/>
            <person name="Clum A."/>
            <person name="Pillay M."/>
            <person name="Palaniappan K."/>
            <person name="Varghese N."/>
            <person name="Mikhailova N."/>
            <person name="Stamatis D."/>
            <person name="Reddy T."/>
            <person name="Daum C."/>
            <person name="Shapiro N."/>
            <person name="Ivanova N."/>
            <person name="Kyrpides N."/>
            <person name="Woyke T."/>
        </authorList>
    </citation>
    <scope>NUCLEOTIDE SEQUENCE [LARGE SCALE GENOMIC DNA]</scope>
    <source>
        <strain evidence="6">GAS496</strain>
    </source>
</reference>
<evidence type="ECO:0000256" key="3">
    <source>
        <dbReference type="SAM" id="MobiDB-lite"/>
    </source>
</evidence>
<keyword evidence="6" id="KW-1185">Reference proteome</keyword>
<feature type="compositionally biased region" description="Acidic residues" evidence="3">
    <location>
        <begin position="20"/>
        <end position="29"/>
    </location>
</feature>
<dbReference type="AlphaFoldDB" id="A0A318H733"/>
<name>A0A318H733_9MYCO</name>
<dbReference type="RefSeq" id="WP_337442253.1">
    <property type="nucleotide sequence ID" value="NZ_QJJU01000035.1"/>
</dbReference>
<evidence type="ECO:0000256" key="1">
    <source>
        <dbReference type="ARBA" id="ARBA00004370"/>
    </source>
</evidence>
<dbReference type="GO" id="GO:0016020">
    <property type="term" value="C:membrane"/>
    <property type="evidence" value="ECO:0007669"/>
    <property type="project" value="UniProtKB-SubCell"/>
</dbReference>
<evidence type="ECO:0000256" key="4">
    <source>
        <dbReference type="SAM" id="Phobius"/>
    </source>
</evidence>
<dbReference type="Proteomes" id="UP000247781">
    <property type="component" value="Unassembled WGS sequence"/>
</dbReference>
<evidence type="ECO:0000313" key="5">
    <source>
        <dbReference type="EMBL" id="PXX00328.1"/>
    </source>
</evidence>
<sequence length="198" mass="20074">MDDPGAGSDRDDARSPAGADDVEPGEDQPADAGAGGRARRWVAVVAYGLLPAVAFLLAAGAGYLKWQADSARDAVAAQSQSVAAATEGTIALLSYQAGSVDKQLTAARDRLTGTFRDTYGALIHDVVIPGAQQKQISAVATVPAAGSVSATPDHAVVLVFVDQSVTVGAGAPTSTASSVKVTLDRIGGRWLISDFTPV</sequence>
<protein>
    <submittedName>
        <fullName evidence="5">Mce-associated membrane protein</fullName>
    </submittedName>
</protein>
<feature type="region of interest" description="Disordered" evidence="3">
    <location>
        <begin position="1"/>
        <end position="34"/>
    </location>
</feature>
<dbReference type="PANTHER" id="PTHR37042">
    <property type="entry name" value="OUTER MEMBRANE PROTEIN RV1973"/>
    <property type="match status" value="1"/>
</dbReference>